<dbReference type="OrthoDB" id="9802878at2"/>
<name>A0A174UG30_9FIRM</name>
<dbReference type="EMBL" id="CZBE01000034">
    <property type="protein sequence ID" value="CUQ19097.1"/>
    <property type="molecule type" value="Genomic_DNA"/>
</dbReference>
<dbReference type="RefSeq" id="WP_055246057.1">
    <property type="nucleotide sequence ID" value="NZ_CABIWA010000024.1"/>
</dbReference>
<reference evidence="1 2" key="1">
    <citation type="submission" date="2015-09" db="EMBL/GenBank/DDBJ databases">
        <authorList>
            <consortium name="Pathogen Informatics"/>
        </authorList>
    </citation>
    <scope>NUCLEOTIDE SEQUENCE [LARGE SCALE GENOMIC DNA]</scope>
    <source>
        <strain evidence="1 2">2789STDY5834939</strain>
    </source>
</reference>
<protein>
    <submittedName>
        <fullName evidence="1">Uncharacterized protein</fullName>
    </submittedName>
</protein>
<accession>A0A174UG30</accession>
<evidence type="ECO:0000313" key="1">
    <source>
        <dbReference type="EMBL" id="CUQ19097.1"/>
    </source>
</evidence>
<evidence type="ECO:0000313" key="2">
    <source>
        <dbReference type="Proteomes" id="UP000095765"/>
    </source>
</evidence>
<dbReference type="AlphaFoldDB" id="A0A174UG30"/>
<gene>
    <name evidence="1" type="ORF">ERS852551_03478</name>
</gene>
<organism evidence="1 2">
    <name type="scientific">Anaerotruncus colihominis</name>
    <dbReference type="NCBI Taxonomy" id="169435"/>
    <lineage>
        <taxon>Bacteria</taxon>
        <taxon>Bacillati</taxon>
        <taxon>Bacillota</taxon>
        <taxon>Clostridia</taxon>
        <taxon>Eubacteriales</taxon>
        <taxon>Oscillospiraceae</taxon>
        <taxon>Anaerotruncus</taxon>
    </lineage>
</organism>
<sequence length="162" mass="18549">MTPFVLLDELKKFVEAQTKDLLLPVRLERNSQGPKERAPEVFTMRLKKSADKTNKVPYVLLQFIKSEDRQEPGQRVECVSWVRIIAATYAESEDEGALSVLNVLTRIRLALLRAGIVGKQFVLCPPLEMIVYPDSTAPYYLGEMFSVWSMPKMESEVNLWQV</sequence>
<dbReference type="Proteomes" id="UP000095765">
    <property type="component" value="Unassembled WGS sequence"/>
</dbReference>
<proteinExistence type="predicted"/>